<dbReference type="GO" id="GO:0005634">
    <property type="term" value="C:nucleus"/>
    <property type="evidence" value="ECO:0007669"/>
    <property type="project" value="UniProtKB-SubCell"/>
</dbReference>
<proteinExistence type="predicted"/>
<dbReference type="GO" id="GO:0043565">
    <property type="term" value="F:sequence-specific DNA binding"/>
    <property type="evidence" value="ECO:0007669"/>
    <property type="project" value="InterPro"/>
</dbReference>
<dbReference type="PROSITE" id="PS50039">
    <property type="entry name" value="FORK_HEAD_3"/>
    <property type="match status" value="1"/>
</dbReference>
<feature type="compositionally biased region" description="Acidic residues" evidence="3">
    <location>
        <begin position="62"/>
        <end position="71"/>
    </location>
</feature>
<protein>
    <recommendedName>
        <fullName evidence="4">Fork-head domain-containing protein</fullName>
    </recommendedName>
</protein>
<dbReference type="Gene3D" id="1.10.10.10">
    <property type="entry name" value="Winged helix-like DNA-binding domain superfamily/Winged helix DNA-binding domain"/>
    <property type="match status" value="1"/>
</dbReference>
<dbReference type="Pfam" id="PF00250">
    <property type="entry name" value="Forkhead"/>
    <property type="match status" value="1"/>
</dbReference>
<feature type="compositionally biased region" description="Polar residues" evidence="3">
    <location>
        <begin position="94"/>
        <end position="114"/>
    </location>
</feature>
<feature type="region of interest" description="Disordered" evidence="3">
    <location>
        <begin position="55"/>
        <end position="137"/>
    </location>
</feature>
<keyword evidence="6" id="KW-1185">Reference proteome</keyword>
<name>A0A7I8VPP9_9ANNE</name>
<keyword evidence="2" id="KW-0539">Nucleus</keyword>
<organism evidence="5 6">
    <name type="scientific">Dimorphilus gyrociliatus</name>
    <dbReference type="NCBI Taxonomy" id="2664684"/>
    <lineage>
        <taxon>Eukaryota</taxon>
        <taxon>Metazoa</taxon>
        <taxon>Spiralia</taxon>
        <taxon>Lophotrochozoa</taxon>
        <taxon>Annelida</taxon>
        <taxon>Polychaeta</taxon>
        <taxon>Polychaeta incertae sedis</taxon>
        <taxon>Dinophilidae</taxon>
        <taxon>Dimorphilus</taxon>
    </lineage>
</organism>
<feature type="compositionally biased region" description="Basic residues" evidence="3">
    <location>
        <begin position="122"/>
        <end position="137"/>
    </location>
</feature>
<evidence type="ECO:0000256" key="2">
    <source>
        <dbReference type="PROSITE-ProRule" id="PRU00089"/>
    </source>
</evidence>
<dbReference type="AlphaFoldDB" id="A0A7I8VPP9"/>
<evidence type="ECO:0000259" key="4">
    <source>
        <dbReference type="PROSITE" id="PS50039"/>
    </source>
</evidence>
<evidence type="ECO:0000256" key="3">
    <source>
        <dbReference type="SAM" id="MobiDB-lite"/>
    </source>
</evidence>
<reference evidence="5 6" key="1">
    <citation type="submission" date="2020-08" db="EMBL/GenBank/DDBJ databases">
        <authorList>
            <person name="Hejnol A."/>
        </authorList>
    </citation>
    <scope>NUCLEOTIDE SEQUENCE [LARGE SCALE GENOMIC DNA]</scope>
</reference>
<dbReference type="SUPFAM" id="SSF46785">
    <property type="entry name" value="Winged helix' DNA-binding domain"/>
    <property type="match status" value="1"/>
</dbReference>
<sequence>MFSPISYPYNSVSSYYYGDMYNIQPTELVQEEPLDLSIKKSNSAVELHEEEEIIDVVGEGNDITEEEEDERSDQSFSVSPRSLELSHSPPDIGRSNNSITYSPPTIGNVNNNNYHGKELHNGHHHQHQHSSTLSRRRQLPSYSNVIAEILMSSRDPLPLSAIYKIFVEKQPKFLNVLEPHGLKANVRRELCVNAGFIKVGKAANAKGALWTVHPVARQLFNRGVFSKTLVNRTLNSPYL</sequence>
<dbReference type="SMART" id="SM00339">
    <property type="entry name" value="FH"/>
    <property type="match status" value="1"/>
</dbReference>
<keyword evidence="1 2" id="KW-0238">DNA-binding</keyword>
<evidence type="ECO:0000256" key="1">
    <source>
        <dbReference type="ARBA" id="ARBA00023125"/>
    </source>
</evidence>
<dbReference type="Proteomes" id="UP000549394">
    <property type="component" value="Unassembled WGS sequence"/>
</dbReference>
<evidence type="ECO:0000313" key="6">
    <source>
        <dbReference type="Proteomes" id="UP000549394"/>
    </source>
</evidence>
<dbReference type="EMBL" id="CAJFCJ010000006">
    <property type="protein sequence ID" value="CAD5116560.1"/>
    <property type="molecule type" value="Genomic_DNA"/>
</dbReference>
<comment type="caution">
    <text evidence="5">The sequence shown here is derived from an EMBL/GenBank/DDBJ whole genome shotgun (WGS) entry which is preliminary data.</text>
</comment>
<evidence type="ECO:0000313" key="5">
    <source>
        <dbReference type="EMBL" id="CAD5116560.1"/>
    </source>
</evidence>
<dbReference type="InterPro" id="IPR001766">
    <property type="entry name" value="Fork_head_dom"/>
</dbReference>
<feature type="DNA-binding region" description="Fork-head" evidence="2">
    <location>
        <begin position="137"/>
        <end position="227"/>
    </location>
</feature>
<gene>
    <name evidence="5" type="ORF">DGYR_LOCUS5169</name>
</gene>
<dbReference type="GO" id="GO:0003700">
    <property type="term" value="F:DNA-binding transcription factor activity"/>
    <property type="evidence" value="ECO:0007669"/>
    <property type="project" value="InterPro"/>
</dbReference>
<dbReference type="InterPro" id="IPR036390">
    <property type="entry name" value="WH_DNA-bd_sf"/>
</dbReference>
<dbReference type="OrthoDB" id="10071954at2759"/>
<feature type="domain" description="Fork-head" evidence="4">
    <location>
        <begin position="137"/>
        <end position="227"/>
    </location>
</feature>
<accession>A0A7I8VPP9</accession>
<dbReference type="InterPro" id="IPR036388">
    <property type="entry name" value="WH-like_DNA-bd_sf"/>
</dbReference>
<comment type="subcellular location">
    <subcellularLocation>
        <location evidence="2">Nucleus</location>
    </subcellularLocation>
</comment>